<keyword evidence="3" id="KW-1185">Reference proteome</keyword>
<reference evidence="2 3" key="1">
    <citation type="submission" date="2020-07" db="EMBL/GenBank/DDBJ databases">
        <title>Streptomyces isolated from Indian soil.</title>
        <authorList>
            <person name="Mandal S."/>
            <person name="Maiti P.K."/>
        </authorList>
    </citation>
    <scope>NUCLEOTIDE SEQUENCE [LARGE SCALE GENOMIC DNA]</scope>
    <source>
        <strain evidence="2 3">PSKA54</strain>
    </source>
</reference>
<proteinExistence type="predicted"/>
<accession>A0A7W2D986</accession>
<dbReference type="Proteomes" id="UP000586976">
    <property type="component" value="Unassembled WGS sequence"/>
</dbReference>
<name>A0A7W2D986_9ACTN</name>
<feature type="chain" id="PRO_5038504528" evidence="1">
    <location>
        <begin position="22"/>
        <end position="167"/>
    </location>
</feature>
<feature type="signal peptide" evidence="1">
    <location>
        <begin position="1"/>
        <end position="21"/>
    </location>
</feature>
<sequence length="167" mass="18309">MRTLRNLLITLLACTGLALHAAPVASAQTTYPRCYVVSTYGTGTLTPGKVGTGYGTGTLTLEALYADPYNRDPDFFEYTYIDKAAYKAGATTADYETFMTVNGQPVNVSPHPNHSPGYWLHGEWVEGWRDSAGLWHPWNKGDRITVRVTVQFAPTLQGGWTEGSCIL</sequence>
<evidence type="ECO:0000313" key="2">
    <source>
        <dbReference type="EMBL" id="MBA4866951.1"/>
    </source>
</evidence>
<comment type="caution">
    <text evidence="2">The sequence shown here is derived from an EMBL/GenBank/DDBJ whole genome shotgun (WGS) entry which is preliminary data.</text>
</comment>
<evidence type="ECO:0000256" key="1">
    <source>
        <dbReference type="SAM" id="SignalP"/>
    </source>
</evidence>
<dbReference type="EMBL" id="JACEQY010000081">
    <property type="protein sequence ID" value="MBA4866951.1"/>
    <property type="molecule type" value="Genomic_DNA"/>
</dbReference>
<protein>
    <submittedName>
        <fullName evidence="2">Uncharacterized protein</fullName>
    </submittedName>
</protein>
<organism evidence="2 3">
    <name type="scientific">Streptomyces himalayensis subsp. aureolus</name>
    <dbReference type="NCBI Taxonomy" id="2758039"/>
    <lineage>
        <taxon>Bacteria</taxon>
        <taxon>Bacillati</taxon>
        <taxon>Actinomycetota</taxon>
        <taxon>Actinomycetes</taxon>
        <taxon>Kitasatosporales</taxon>
        <taxon>Streptomycetaceae</taxon>
        <taxon>Streptomyces</taxon>
        <taxon>Streptomyces himalayensis</taxon>
    </lineage>
</organism>
<keyword evidence="1" id="KW-0732">Signal</keyword>
<evidence type="ECO:0000313" key="3">
    <source>
        <dbReference type="Proteomes" id="UP000586976"/>
    </source>
</evidence>
<gene>
    <name evidence="2" type="ORF">H1V43_37790</name>
</gene>
<dbReference type="RefSeq" id="WP_181868290.1">
    <property type="nucleotide sequence ID" value="NZ_JACEQY010000081.1"/>
</dbReference>
<dbReference type="AlphaFoldDB" id="A0A7W2D986"/>